<dbReference type="Proteomes" id="UP000489190">
    <property type="component" value="Unassembled WGS sequence"/>
</dbReference>
<evidence type="ECO:0000313" key="4">
    <source>
        <dbReference type="Proteomes" id="UP000441404"/>
    </source>
</evidence>
<organism evidence="2 4">
    <name type="scientific">Pseudomonas helleri</name>
    <dbReference type="NCBI Taxonomy" id="1608996"/>
    <lineage>
        <taxon>Bacteria</taxon>
        <taxon>Pseudomonadati</taxon>
        <taxon>Pseudomonadota</taxon>
        <taxon>Gammaproteobacteria</taxon>
        <taxon>Pseudomonadales</taxon>
        <taxon>Pseudomonadaceae</taxon>
        <taxon>Pseudomonas</taxon>
    </lineage>
</organism>
<feature type="chain" id="PRO_5036382208" evidence="1">
    <location>
        <begin position="24"/>
        <end position="291"/>
    </location>
</feature>
<sequence>MNNYLRAALPVAALIFIAPAANAWNLVNSINADARQMPGAPATTVVASGSAGAYNDGNSNRYPGSALCSRGTNCRFGPVSYSQLFNGLRTITPMGCTSWNIDCWASVDTNVAINSGTSWEQAITAWQARYGSSTYRYAGYAYSVEPGWTTQICAAWAAYNGTAPGAPTIVPGTDSCATPPIPPNRCDVYGGDVNLDHGVLKLGEITGSRKELTRQVNCSRNASVRYRVSVGNPVDLGNGINSTITVNGVPAGQLITLPGGTSFLRIASTLTDRGARAGVFAKTVVLIQSFM</sequence>
<dbReference type="Gene3D" id="2.60.40.1090">
    <property type="entry name" value="Fimbrial-type adhesion domain"/>
    <property type="match status" value="1"/>
</dbReference>
<evidence type="ECO:0000313" key="2">
    <source>
        <dbReference type="EMBL" id="MQT50073.1"/>
    </source>
</evidence>
<evidence type="ECO:0000256" key="1">
    <source>
        <dbReference type="SAM" id="SignalP"/>
    </source>
</evidence>
<comment type="caution">
    <text evidence="2">The sequence shown here is derived from an EMBL/GenBank/DDBJ whole genome shotgun (WGS) entry which is preliminary data.</text>
</comment>
<dbReference type="EMBL" id="WIWJ01000088">
    <property type="protein sequence ID" value="MQT50073.1"/>
    <property type="molecule type" value="Genomic_DNA"/>
</dbReference>
<dbReference type="RefSeq" id="WP_153330769.1">
    <property type="nucleotide sequence ID" value="NZ_WIWI01000106.1"/>
</dbReference>
<reference evidence="4 5" key="1">
    <citation type="submission" date="2019-10" db="EMBL/GenBank/DDBJ databases">
        <title>Evaluation of single-gene subtyping targets for Pseudomonas.</title>
        <authorList>
            <person name="Reichler S.J."/>
            <person name="Orsi R.H."/>
            <person name="Wiedmann M."/>
            <person name="Martin N.H."/>
            <person name="Murphy S.I."/>
        </authorList>
    </citation>
    <scope>NUCLEOTIDE SEQUENCE [LARGE SCALE GENOMIC DNA]</scope>
    <source>
        <strain evidence="3 5">FSL R10-3254</strain>
        <strain evidence="2 4">FSL R10-3257</strain>
    </source>
</reference>
<protein>
    <submittedName>
        <fullName evidence="2">Uncharacterized protein</fullName>
    </submittedName>
</protein>
<accession>A0A6A7YKN9</accession>
<dbReference type="AlphaFoldDB" id="A0A6A7YKN9"/>
<evidence type="ECO:0000313" key="5">
    <source>
        <dbReference type="Proteomes" id="UP000489190"/>
    </source>
</evidence>
<dbReference type="GO" id="GO:0009289">
    <property type="term" value="C:pilus"/>
    <property type="evidence" value="ECO:0007669"/>
    <property type="project" value="InterPro"/>
</dbReference>
<dbReference type="EMBL" id="WIWI01000106">
    <property type="protein sequence ID" value="MQT92443.1"/>
    <property type="molecule type" value="Genomic_DNA"/>
</dbReference>
<feature type="signal peptide" evidence="1">
    <location>
        <begin position="1"/>
        <end position="23"/>
    </location>
</feature>
<dbReference type="Proteomes" id="UP000441404">
    <property type="component" value="Unassembled WGS sequence"/>
</dbReference>
<evidence type="ECO:0000313" key="3">
    <source>
        <dbReference type="EMBL" id="MQT92443.1"/>
    </source>
</evidence>
<dbReference type="GO" id="GO:0007155">
    <property type="term" value="P:cell adhesion"/>
    <property type="evidence" value="ECO:0007669"/>
    <property type="project" value="InterPro"/>
</dbReference>
<dbReference type="InterPro" id="IPR036937">
    <property type="entry name" value="Adhesion_dom_fimbrial_sf"/>
</dbReference>
<gene>
    <name evidence="3" type="ORF">GHO39_25425</name>
    <name evidence="2" type="ORF">GHO40_25675</name>
</gene>
<proteinExistence type="predicted"/>
<keyword evidence="1" id="KW-0732">Signal</keyword>
<name>A0A6A7YKN9_9PSED</name>